<dbReference type="Pfam" id="PF01996">
    <property type="entry name" value="F420_ligase"/>
    <property type="match status" value="1"/>
</dbReference>
<evidence type="ECO:0000313" key="3">
    <source>
        <dbReference type="Proteomes" id="UP000316747"/>
    </source>
</evidence>
<evidence type="ECO:0000313" key="2">
    <source>
        <dbReference type="EMBL" id="TQM62318.1"/>
    </source>
</evidence>
<accession>A0A543HVE6</accession>
<dbReference type="Proteomes" id="UP000316747">
    <property type="component" value="Unassembled WGS sequence"/>
</dbReference>
<reference evidence="2 3" key="1">
    <citation type="submission" date="2019-06" db="EMBL/GenBank/DDBJ databases">
        <title>Genome sequencing of plant associated microbes to promote plant fitness in Sorghum bicolor and Oryza sativa.</title>
        <authorList>
            <person name="Coleman-Derr D."/>
        </authorList>
    </citation>
    <scope>NUCLEOTIDE SEQUENCE [LARGE SCALE GENOMIC DNA]</scope>
    <source>
        <strain evidence="2 3">KV-663</strain>
    </source>
</reference>
<dbReference type="SUPFAM" id="SSF144010">
    <property type="entry name" value="CofE-like"/>
    <property type="match status" value="1"/>
</dbReference>
<dbReference type="PANTHER" id="PTHR47917:SF1">
    <property type="entry name" value="COENZYME F420:L-GLUTAMATE LIGASE"/>
    <property type="match status" value="1"/>
</dbReference>
<dbReference type="OrthoDB" id="9788295at2"/>
<comment type="caution">
    <text evidence="2">The sequence shown here is derived from an EMBL/GenBank/DDBJ whole genome shotgun (WGS) entry which is preliminary data.</text>
</comment>
<protein>
    <submittedName>
        <fullName evidence="2">Coenzyme F420-0:L-glutamate ligase/coenzyme F420-1:gamma-L-glutamate ligase</fullName>
    </submittedName>
</protein>
<dbReference type="Gene3D" id="3.90.1660.10">
    <property type="entry name" value="CofE-like domain"/>
    <property type="match status" value="1"/>
</dbReference>
<keyword evidence="2" id="KW-0436">Ligase</keyword>
<name>A0A543HVE6_9MICO</name>
<proteinExistence type="predicted"/>
<dbReference type="InterPro" id="IPR002847">
    <property type="entry name" value="F420-0_gamma-glut_ligase-dom"/>
</dbReference>
<dbReference type="PANTHER" id="PTHR47917">
    <property type="match status" value="1"/>
</dbReference>
<dbReference type="Gene3D" id="3.30.1330.100">
    <property type="entry name" value="CofE-like"/>
    <property type="match status" value="1"/>
</dbReference>
<dbReference type="GO" id="GO:0052618">
    <property type="term" value="F:coenzyme F420-0:L-glutamate ligase activity"/>
    <property type="evidence" value="ECO:0007669"/>
    <property type="project" value="TreeGrafter"/>
</dbReference>
<dbReference type="EMBL" id="VFPM01000002">
    <property type="protein sequence ID" value="TQM62318.1"/>
    <property type="molecule type" value="Genomic_DNA"/>
</dbReference>
<dbReference type="RefSeq" id="WP_141844429.1">
    <property type="nucleotide sequence ID" value="NZ_VFPM01000002.1"/>
</dbReference>
<gene>
    <name evidence="2" type="ORF">FBY41_2349</name>
</gene>
<keyword evidence="3" id="KW-1185">Reference proteome</keyword>
<evidence type="ECO:0000259" key="1">
    <source>
        <dbReference type="Pfam" id="PF01996"/>
    </source>
</evidence>
<sequence length="360" mass="36169">MSGTVTITPLHGIPEVRPGDDLTDVVDSGLRSSGVTLADGDVVVVSSKVASKALGLVTDDPDKERVVAGESDGVVAERISGERLTRIVTAKAGPVMAAAGVDGSNTGERGGLLLLPHDPDGVCRTLHTSLTLRHGVRLGVVLSDTAGRPWRVGQVDFALGAHGVRVLDDLRGAVDADGRDLSVTARALVDEIAAAADLVKGKVLGVPVAVVRGLADVVLDDASDGGLNGGLDGARGLVRTGPDDWFALGRVEAVRAALGVAPGTALAARVGIPPAGPDTRTGAVARAVRLALAADDEATADVGDESVTLGADGPYALGRLVARLEAALSCDGLEGRPLAPAADGCSVVVQVRAAGLLSRP</sequence>
<dbReference type="AlphaFoldDB" id="A0A543HVE6"/>
<feature type="domain" description="Coenzyme F420:L-glutamate ligase-like" evidence="1">
    <location>
        <begin position="13"/>
        <end position="213"/>
    </location>
</feature>
<organism evidence="2 3">
    <name type="scientific">Humibacillus xanthopallidus</name>
    <dbReference type="NCBI Taxonomy" id="412689"/>
    <lineage>
        <taxon>Bacteria</taxon>
        <taxon>Bacillati</taxon>
        <taxon>Actinomycetota</taxon>
        <taxon>Actinomycetes</taxon>
        <taxon>Micrococcales</taxon>
        <taxon>Intrasporangiaceae</taxon>
        <taxon>Humibacillus</taxon>
    </lineage>
</organism>